<dbReference type="RefSeq" id="WP_055463018.1">
    <property type="nucleotide sequence ID" value="NZ_CYHG01000005.1"/>
</dbReference>
<dbReference type="EMBL" id="CYHG01000005">
    <property type="protein sequence ID" value="CUB04065.1"/>
    <property type="molecule type" value="Genomic_DNA"/>
</dbReference>
<evidence type="ECO:0000259" key="1">
    <source>
        <dbReference type="Pfam" id="PF20275"/>
    </source>
</evidence>
<dbReference type="STRING" id="1137284.GCA_001418205_01924"/>
<dbReference type="InterPro" id="IPR046919">
    <property type="entry name" value="ABC-3C_CTD10"/>
</dbReference>
<evidence type="ECO:0000313" key="2">
    <source>
        <dbReference type="EMBL" id="CUB04065.1"/>
    </source>
</evidence>
<keyword evidence="3" id="KW-1185">Reference proteome</keyword>
<name>A0A0K6ILS3_9GAMM</name>
<dbReference type="Proteomes" id="UP000182769">
    <property type="component" value="Unassembled WGS sequence"/>
</dbReference>
<feature type="domain" description="ABC-three component systems C-terminal" evidence="1">
    <location>
        <begin position="199"/>
        <end position="316"/>
    </location>
</feature>
<sequence>MNVQQKLDVRKAFKLRIHESNGNAFEDLFCDVMRASNKEFKKVKPQGRIGDRKNDGFIPLEGKYFQVYSPQSPTGNPTSATSKIEEDLDGLIAYWGNEHKYKIKHFYFVFNDKYHGAYPEIYTTLNSVKNKYGLDICDVFLSSDLEDVFMELPEDSIASICGYYPKPEDIGFIDNSIVAEIAGYVSKNYSGFSDSQVNEPPDFYNKILFNKLGRSTAMHLNVGAYQVGYVDDYFRTNSKFSRQQSRDSLNEMYQHHLNTDNAEAAIATGLSESDIVFKNMVDEMLPENLSNMQRRDYERNVIAVLAYFFEACDIFEEPLEGYDPKVIENA</sequence>
<accession>A0A0K6ILS3</accession>
<protein>
    <recommendedName>
        <fullName evidence="1">ABC-three component systems C-terminal domain-containing protein</fullName>
    </recommendedName>
</protein>
<organism evidence="2 3">
    <name type="scientific">Marinomonas fungiae</name>
    <dbReference type="NCBI Taxonomy" id="1137284"/>
    <lineage>
        <taxon>Bacteria</taxon>
        <taxon>Pseudomonadati</taxon>
        <taxon>Pseudomonadota</taxon>
        <taxon>Gammaproteobacteria</taxon>
        <taxon>Oceanospirillales</taxon>
        <taxon>Oceanospirillaceae</taxon>
        <taxon>Marinomonas</taxon>
    </lineage>
</organism>
<evidence type="ECO:0000313" key="3">
    <source>
        <dbReference type="Proteomes" id="UP000182769"/>
    </source>
</evidence>
<proteinExistence type="predicted"/>
<reference evidence="3" key="1">
    <citation type="submission" date="2015-08" db="EMBL/GenBank/DDBJ databases">
        <authorList>
            <person name="Varghese N."/>
        </authorList>
    </citation>
    <scope>NUCLEOTIDE SEQUENCE [LARGE SCALE GENOMIC DNA]</scope>
    <source>
        <strain evidence="3">JCM 18476</strain>
    </source>
</reference>
<dbReference type="OrthoDB" id="596297at2"/>
<gene>
    <name evidence="2" type="ORF">Ga0061065_105157</name>
</gene>
<dbReference type="Pfam" id="PF20275">
    <property type="entry name" value="CTD10"/>
    <property type="match status" value="1"/>
</dbReference>
<dbReference type="AlphaFoldDB" id="A0A0K6ILS3"/>